<evidence type="ECO:0000256" key="2">
    <source>
        <dbReference type="ARBA" id="ARBA00022630"/>
    </source>
</evidence>
<dbReference type="SUPFAM" id="SSF47203">
    <property type="entry name" value="Acyl-CoA dehydrogenase C-terminal domain-like"/>
    <property type="match status" value="1"/>
</dbReference>
<dbReference type="InterPro" id="IPR046373">
    <property type="entry name" value="Acyl-CoA_Oxase/DH_mid-dom_sf"/>
</dbReference>
<dbReference type="CDD" id="cd00567">
    <property type="entry name" value="ACAD"/>
    <property type="match status" value="1"/>
</dbReference>
<reference evidence="7" key="2">
    <citation type="submission" date="2020-09" db="EMBL/GenBank/DDBJ databases">
        <authorList>
            <person name="Sun Q."/>
            <person name="Zhou Y."/>
        </authorList>
    </citation>
    <scope>NUCLEOTIDE SEQUENCE</scope>
    <source>
        <strain evidence="7">CGMCC 1.15725</strain>
    </source>
</reference>
<evidence type="ECO:0000259" key="5">
    <source>
        <dbReference type="Pfam" id="PF00441"/>
    </source>
</evidence>
<dbReference type="InterPro" id="IPR009075">
    <property type="entry name" value="AcylCo_DH/oxidase_C"/>
</dbReference>
<evidence type="ECO:0000256" key="1">
    <source>
        <dbReference type="ARBA" id="ARBA00009347"/>
    </source>
</evidence>
<dbReference type="InterPro" id="IPR009100">
    <property type="entry name" value="AcylCoA_DH/oxidase_NM_dom_sf"/>
</dbReference>
<dbReference type="Pfam" id="PF02770">
    <property type="entry name" value="Acyl-CoA_dh_M"/>
    <property type="match status" value="1"/>
</dbReference>
<dbReference type="Pfam" id="PF00441">
    <property type="entry name" value="Acyl-CoA_dh_1"/>
    <property type="match status" value="1"/>
</dbReference>
<dbReference type="Gene3D" id="1.20.140.10">
    <property type="entry name" value="Butyryl-CoA Dehydrogenase, subunit A, domain 3"/>
    <property type="match status" value="1"/>
</dbReference>
<dbReference type="Proteomes" id="UP000646365">
    <property type="component" value="Unassembled WGS sequence"/>
</dbReference>
<keyword evidence="4" id="KW-0560">Oxidoreductase</keyword>
<keyword evidence="3 4" id="KW-0274">FAD</keyword>
<evidence type="ECO:0000313" key="7">
    <source>
        <dbReference type="EMBL" id="GGF49403.1"/>
    </source>
</evidence>
<organism evidence="7 8">
    <name type="scientific">Aliidongia dinghuensis</name>
    <dbReference type="NCBI Taxonomy" id="1867774"/>
    <lineage>
        <taxon>Bacteria</taxon>
        <taxon>Pseudomonadati</taxon>
        <taxon>Pseudomonadota</taxon>
        <taxon>Alphaproteobacteria</taxon>
        <taxon>Rhodospirillales</taxon>
        <taxon>Dongiaceae</taxon>
        <taxon>Aliidongia</taxon>
    </lineage>
</organism>
<protein>
    <submittedName>
        <fullName evidence="7">Acyl-CoA dehydrogenase</fullName>
    </submittedName>
</protein>
<dbReference type="InterPro" id="IPR006091">
    <property type="entry name" value="Acyl-CoA_Oxase/DH_mid-dom"/>
</dbReference>
<dbReference type="GO" id="GO:0003995">
    <property type="term" value="F:acyl-CoA dehydrogenase activity"/>
    <property type="evidence" value="ECO:0007669"/>
    <property type="project" value="TreeGrafter"/>
</dbReference>
<proteinExistence type="inferred from homology"/>
<dbReference type="Gene3D" id="2.40.110.10">
    <property type="entry name" value="Butyryl-CoA Dehydrogenase, subunit A, domain 2"/>
    <property type="match status" value="1"/>
</dbReference>
<sequence length="396" mass="43715">MDFSFSPELTAYQAQIFDWARNVARPLARQADADHRLPANTGAVLDSCPVPLDRVDGVSSVLPTFPDGDLLRNTAIVEALTYGDPWLFEATNRGIGHHVVGQAGTPEQANRWYAPYARPGARSTGFGMTEPGMGSDTSGIATTARRDEENWVLNGSKIYCSLGAHADFIVIIATIDPQLKHAGIRAFVVEKDTPGLIITRPNESKLGLRCWMTTALTLEDCRIPLDHMLGWKGEDANNDDLAKTLGRALSSFNYSRPLVGLMGLSIAKAAVEETRELLERRRDKFSDHRWAAIEGDLDQMTAAYERGRLLCYQGIWLDAQRRSNRIEAAAAKAYSPVAAELIIRRCMQILGPQGASEAHLIEKWYRDIKIFDIFEGTGQIMRRLVSKSLMGPQAAG</sequence>
<accession>A0A8J2Z080</accession>
<name>A0A8J2Z080_9PROT</name>
<evidence type="ECO:0000256" key="4">
    <source>
        <dbReference type="RuleBase" id="RU362125"/>
    </source>
</evidence>
<keyword evidence="2 4" id="KW-0285">Flavoprotein</keyword>
<keyword evidence="8" id="KW-1185">Reference proteome</keyword>
<reference evidence="7" key="1">
    <citation type="journal article" date="2014" name="Int. J. Syst. Evol. Microbiol.">
        <title>Complete genome sequence of Corynebacterium casei LMG S-19264T (=DSM 44701T), isolated from a smear-ripened cheese.</title>
        <authorList>
            <consortium name="US DOE Joint Genome Institute (JGI-PGF)"/>
            <person name="Walter F."/>
            <person name="Albersmeier A."/>
            <person name="Kalinowski J."/>
            <person name="Ruckert C."/>
        </authorList>
    </citation>
    <scope>NUCLEOTIDE SEQUENCE</scope>
    <source>
        <strain evidence="7">CGMCC 1.15725</strain>
    </source>
</reference>
<dbReference type="PANTHER" id="PTHR43884:SF12">
    <property type="entry name" value="ISOVALERYL-COA DEHYDROGENASE, MITOCHONDRIAL-RELATED"/>
    <property type="match status" value="1"/>
</dbReference>
<feature type="domain" description="Acyl-CoA oxidase/dehydrogenase middle" evidence="6">
    <location>
        <begin position="125"/>
        <end position="221"/>
    </location>
</feature>
<evidence type="ECO:0000256" key="3">
    <source>
        <dbReference type="ARBA" id="ARBA00022827"/>
    </source>
</evidence>
<evidence type="ECO:0000259" key="6">
    <source>
        <dbReference type="Pfam" id="PF02770"/>
    </source>
</evidence>
<feature type="domain" description="Acyl-CoA dehydrogenase/oxidase C-terminal" evidence="5">
    <location>
        <begin position="247"/>
        <end position="389"/>
    </location>
</feature>
<dbReference type="EMBL" id="BMJQ01000030">
    <property type="protein sequence ID" value="GGF49403.1"/>
    <property type="molecule type" value="Genomic_DNA"/>
</dbReference>
<dbReference type="AlphaFoldDB" id="A0A8J2Z080"/>
<dbReference type="SUPFAM" id="SSF56645">
    <property type="entry name" value="Acyl-CoA dehydrogenase NM domain-like"/>
    <property type="match status" value="1"/>
</dbReference>
<dbReference type="PANTHER" id="PTHR43884">
    <property type="entry name" value="ACYL-COA DEHYDROGENASE"/>
    <property type="match status" value="1"/>
</dbReference>
<gene>
    <name evidence="7" type="ORF">GCM10011611_64780</name>
</gene>
<comment type="similarity">
    <text evidence="1 4">Belongs to the acyl-CoA dehydrogenase family.</text>
</comment>
<comment type="cofactor">
    <cofactor evidence="4">
        <name>FAD</name>
        <dbReference type="ChEBI" id="CHEBI:57692"/>
    </cofactor>
</comment>
<dbReference type="RefSeq" id="WP_189052352.1">
    <property type="nucleotide sequence ID" value="NZ_BMJQ01000030.1"/>
</dbReference>
<evidence type="ECO:0000313" key="8">
    <source>
        <dbReference type="Proteomes" id="UP000646365"/>
    </source>
</evidence>
<dbReference type="InterPro" id="IPR036250">
    <property type="entry name" value="AcylCo_DH-like_C"/>
</dbReference>
<comment type="caution">
    <text evidence="7">The sequence shown here is derived from an EMBL/GenBank/DDBJ whole genome shotgun (WGS) entry which is preliminary data.</text>
</comment>